<evidence type="ECO:0000256" key="3">
    <source>
        <dbReference type="ARBA" id="ARBA00022840"/>
    </source>
</evidence>
<dbReference type="AlphaFoldDB" id="A0A1J4KY79"/>
<dbReference type="GeneID" id="94831916"/>
<dbReference type="SUPFAM" id="SSF52540">
    <property type="entry name" value="P-loop containing nucleoside triphosphate hydrolases"/>
    <property type="match status" value="1"/>
</dbReference>
<dbReference type="GO" id="GO:0007018">
    <property type="term" value="P:microtubule-based movement"/>
    <property type="evidence" value="ECO:0007669"/>
    <property type="project" value="InterPro"/>
</dbReference>
<feature type="domain" description="Kinesin motor" evidence="9">
    <location>
        <begin position="18"/>
        <end position="356"/>
    </location>
</feature>
<accession>A0A1J4KY79</accession>
<keyword evidence="5 6" id="KW-0505">Motor protein</keyword>
<organism evidence="10 11">
    <name type="scientific">Tritrichomonas foetus</name>
    <dbReference type="NCBI Taxonomy" id="1144522"/>
    <lineage>
        <taxon>Eukaryota</taxon>
        <taxon>Metamonada</taxon>
        <taxon>Parabasalia</taxon>
        <taxon>Tritrichomonadida</taxon>
        <taxon>Tritrichomonadidae</taxon>
        <taxon>Tritrichomonas</taxon>
    </lineage>
</organism>
<dbReference type="GO" id="GO:0003777">
    <property type="term" value="F:microtubule motor activity"/>
    <property type="evidence" value="ECO:0007669"/>
    <property type="project" value="InterPro"/>
</dbReference>
<dbReference type="EMBL" id="MLAK01000134">
    <property type="protein sequence ID" value="OHT16211.1"/>
    <property type="molecule type" value="Genomic_DNA"/>
</dbReference>
<dbReference type="RefSeq" id="XP_068369347.1">
    <property type="nucleotide sequence ID" value="XM_068497212.1"/>
</dbReference>
<evidence type="ECO:0000256" key="6">
    <source>
        <dbReference type="PROSITE-ProRule" id="PRU00283"/>
    </source>
</evidence>
<sequence length="809" mass="90367">MSARIQSAPVKTRDVGTRINVVVRVRPPNQREISSQQGNVIHVLDDRVLIFDPPGERVRNGKFMQSSQARAKNLHFGFDKVLSPECTQDDVFEEVKNTVFSERGGLLDGFNCTVFAYGATGSGKTFSMAGTPENPGLMSRAVQYIYSALDQMGRKAKLRLSYLEIYNEQIRDLLNPDDSSKELKIVEDAEKGIVVTGLSHCYPTNTDEVLQLISIGNNRRTQAQTESNPVSSRSHAVCQIEVENCEDMPDIQSNHPIGKLSLIDLAGSERATSNTGIRLKESAKINCSLLALSNCINALCTQNSFIPFRQSKLTRLLKDSLGGNCKTVCLSCVSPSYMTYDDTYSTLQYANKTKNIRTNVTRNTLNVKAQVSQYPKIIAELRAQIQQLQSQGGNNSQADAFAKALEEPFNKEKREISQLINREVSNMPGNDVKQQILALQRMTNSDIRRKLSLKIAAFTTECLRRKPTTSSKAIDLEQRLKTLELENLALVGQLELADKQITLQQNVIRCLSQKQQTKSSASSNSTIAASTISSVSQQETTVFSSIMTAKPDPVQLPCESKQEDVEPLIQIPPLHIQPSTYSHKYDIEIVDLTEPKRENVIESKMEIRSENIDPNKDDALISILDDTDFDSIKHCNIQAQQQQNPKPQISFAPQHQQQQQQPVSARRVLENRVSITDMSRIRNSQQNNNSSLSNNLNNNNMNNLSSNINSQDYANHNSDQPVSRISRQEDLSRILRQKFAEAEQIDARRPLAERSGNGLSSGFSKGGAPPYRSLMDQLSQRVAANNMNLSEETTSILLRSRMLTQNGKR</sequence>
<dbReference type="PANTHER" id="PTHR47968">
    <property type="entry name" value="CENTROMERE PROTEIN E"/>
    <property type="match status" value="1"/>
</dbReference>
<keyword evidence="3 6" id="KW-0067">ATP-binding</keyword>
<dbReference type="OrthoDB" id="3176171at2759"/>
<evidence type="ECO:0000313" key="11">
    <source>
        <dbReference type="Proteomes" id="UP000179807"/>
    </source>
</evidence>
<evidence type="ECO:0000256" key="2">
    <source>
        <dbReference type="ARBA" id="ARBA00022741"/>
    </source>
</evidence>
<dbReference type="InterPro" id="IPR001752">
    <property type="entry name" value="Kinesin_motor_dom"/>
</dbReference>
<protein>
    <recommendedName>
        <fullName evidence="7">Kinesin-like protein</fullName>
    </recommendedName>
</protein>
<dbReference type="PROSITE" id="PS00411">
    <property type="entry name" value="KINESIN_MOTOR_1"/>
    <property type="match status" value="1"/>
</dbReference>
<dbReference type="GO" id="GO:0005524">
    <property type="term" value="F:ATP binding"/>
    <property type="evidence" value="ECO:0007669"/>
    <property type="project" value="UniProtKB-UniRule"/>
</dbReference>
<feature type="compositionally biased region" description="Low complexity" evidence="8">
    <location>
        <begin position="681"/>
        <end position="710"/>
    </location>
</feature>
<dbReference type="InterPro" id="IPR036961">
    <property type="entry name" value="Kinesin_motor_dom_sf"/>
</dbReference>
<evidence type="ECO:0000256" key="8">
    <source>
        <dbReference type="SAM" id="MobiDB-lite"/>
    </source>
</evidence>
<dbReference type="SMART" id="SM00129">
    <property type="entry name" value="KISc"/>
    <property type="match status" value="1"/>
</dbReference>
<proteinExistence type="inferred from homology"/>
<dbReference type="VEuPathDB" id="TrichDB:TRFO_13373"/>
<keyword evidence="1 7" id="KW-0493">Microtubule</keyword>
<evidence type="ECO:0000256" key="1">
    <source>
        <dbReference type="ARBA" id="ARBA00022701"/>
    </source>
</evidence>
<dbReference type="Gene3D" id="3.40.850.10">
    <property type="entry name" value="Kinesin motor domain"/>
    <property type="match status" value="1"/>
</dbReference>
<evidence type="ECO:0000259" key="9">
    <source>
        <dbReference type="PROSITE" id="PS50067"/>
    </source>
</evidence>
<dbReference type="InterPro" id="IPR027417">
    <property type="entry name" value="P-loop_NTPase"/>
</dbReference>
<evidence type="ECO:0000313" key="10">
    <source>
        <dbReference type="EMBL" id="OHT16211.1"/>
    </source>
</evidence>
<dbReference type="InterPro" id="IPR027640">
    <property type="entry name" value="Kinesin-like_fam"/>
</dbReference>
<feature type="compositionally biased region" description="Low complexity" evidence="8">
    <location>
        <begin position="638"/>
        <end position="661"/>
    </location>
</feature>
<keyword evidence="4" id="KW-0175">Coiled coil</keyword>
<feature type="binding site" evidence="6">
    <location>
        <begin position="118"/>
        <end position="125"/>
    </location>
    <ligand>
        <name>ATP</name>
        <dbReference type="ChEBI" id="CHEBI:30616"/>
    </ligand>
</feature>
<dbReference type="InterPro" id="IPR019821">
    <property type="entry name" value="Kinesin_motor_CS"/>
</dbReference>
<dbReference type="PRINTS" id="PR00380">
    <property type="entry name" value="KINESINHEAVY"/>
</dbReference>
<feature type="compositionally biased region" description="Polar residues" evidence="8">
    <location>
        <begin position="711"/>
        <end position="725"/>
    </location>
</feature>
<dbReference type="PANTHER" id="PTHR47968:SF13">
    <property type="entry name" value="KINESIN-LIKE PROTEIN KIF19 ISOFORM X1"/>
    <property type="match status" value="1"/>
</dbReference>
<comment type="caution">
    <text evidence="10">The sequence shown here is derived from an EMBL/GenBank/DDBJ whole genome shotgun (WGS) entry which is preliminary data.</text>
</comment>
<dbReference type="Proteomes" id="UP000179807">
    <property type="component" value="Unassembled WGS sequence"/>
</dbReference>
<keyword evidence="2 6" id="KW-0547">Nucleotide-binding</keyword>
<dbReference type="PROSITE" id="PS50067">
    <property type="entry name" value="KINESIN_MOTOR_2"/>
    <property type="match status" value="1"/>
</dbReference>
<evidence type="ECO:0000256" key="5">
    <source>
        <dbReference type="ARBA" id="ARBA00023175"/>
    </source>
</evidence>
<reference evidence="10" key="1">
    <citation type="submission" date="2016-10" db="EMBL/GenBank/DDBJ databases">
        <authorList>
            <person name="Benchimol M."/>
            <person name="Almeida L.G."/>
            <person name="Vasconcelos A.T."/>
            <person name="Perreira-Neves A."/>
            <person name="Rosa I.A."/>
            <person name="Tasca T."/>
            <person name="Bogo M.R."/>
            <person name="de Souza W."/>
        </authorList>
    </citation>
    <scope>NUCLEOTIDE SEQUENCE [LARGE SCALE GENOMIC DNA]</scope>
    <source>
        <strain evidence="10">K</strain>
    </source>
</reference>
<name>A0A1J4KY79_9EUKA</name>
<evidence type="ECO:0000256" key="4">
    <source>
        <dbReference type="ARBA" id="ARBA00023054"/>
    </source>
</evidence>
<dbReference type="GO" id="GO:0008017">
    <property type="term" value="F:microtubule binding"/>
    <property type="evidence" value="ECO:0007669"/>
    <property type="project" value="InterPro"/>
</dbReference>
<keyword evidence="11" id="KW-1185">Reference proteome</keyword>
<feature type="region of interest" description="Disordered" evidence="8">
    <location>
        <begin position="746"/>
        <end position="772"/>
    </location>
</feature>
<dbReference type="GO" id="GO:0005874">
    <property type="term" value="C:microtubule"/>
    <property type="evidence" value="ECO:0007669"/>
    <property type="project" value="UniProtKB-KW"/>
</dbReference>
<gene>
    <name evidence="10" type="ORF">TRFO_13373</name>
</gene>
<comment type="similarity">
    <text evidence="6 7">Belongs to the TRAFAC class myosin-kinesin ATPase superfamily. Kinesin family.</text>
</comment>
<feature type="region of interest" description="Disordered" evidence="8">
    <location>
        <begin position="638"/>
        <end position="728"/>
    </location>
</feature>
<evidence type="ECO:0000256" key="7">
    <source>
        <dbReference type="RuleBase" id="RU000394"/>
    </source>
</evidence>
<dbReference type="Pfam" id="PF00225">
    <property type="entry name" value="Kinesin"/>
    <property type="match status" value="1"/>
</dbReference>